<dbReference type="PROSITE" id="PS50966">
    <property type="entry name" value="ZF_SWIM"/>
    <property type="match status" value="1"/>
</dbReference>
<dbReference type="GO" id="GO:0008270">
    <property type="term" value="F:zinc ion binding"/>
    <property type="evidence" value="ECO:0007669"/>
    <property type="project" value="UniProtKB-KW"/>
</dbReference>
<dbReference type="InterPro" id="IPR007527">
    <property type="entry name" value="Znf_SWIM"/>
</dbReference>
<evidence type="ECO:0000313" key="8">
    <source>
        <dbReference type="Proteomes" id="UP000235145"/>
    </source>
</evidence>
<name>A0A9R1UGK9_LACSA</name>
<evidence type="ECO:0000256" key="5">
    <source>
        <dbReference type="SAM" id="MobiDB-lite"/>
    </source>
</evidence>
<evidence type="ECO:0000256" key="4">
    <source>
        <dbReference type="PROSITE-ProRule" id="PRU00325"/>
    </source>
</evidence>
<evidence type="ECO:0000313" key="7">
    <source>
        <dbReference type="EMBL" id="KAJ0186626.1"/>
    </source>
</evidence>
<keyword evidence="3" id="KW-0862">Zinc</keyword>
<keyword evidence="1" id="KW-0479">Metal-binding</keyword>
<comment type="caution">
    <text evidence="7">The sequence shown here is derived from an EMBL/GenBank/DDBJ whole genome shotgun (WGS) entry which is preliminary data.</text>
</comment>
<organism evidence="7 8">
    <name type="scientific">Lactuca sativa</name>
    <name type="common">Garden lettuce</name>
    <dbReference type="NCBI Taxonomy" id="4236"/>
    <lineage>
        <taxon>Eukaryota</taxon>
        <taxon>Viridiplantae</taxon>
        <taxon>Streptophyta</taxon>
        <taxon>Embryophyta</taxon>
        <taxon>Tracheophyta</taxon>
        <taxon>Spermatophyta</taxon>
        <taxon>Magnoliopsida</taxon>
        <taxon>eudicotyledons</taxon>
        <taxon>Gunneridae</taxon>
        <taxon>Pentapetalae</taxon>
        <taxon>asterids</taxon>
        <taxon>campanulids</taxon>
        <taxon>Asterales</taxon>
        <taxon>Asteraceae</taxon>
        <taxon>Cichorioideae</taxon>
        <taxon>Cichorieae</taxon>
        <taxon>Lactucinae</taxon>
        <taxon>Lactuca</taxon>
    </lineage>
</organism>
<dbReference type="AlphaFoldDB" id="A0A9R1UGK9"/>
<evidence type="ECO:0000256" key="3">
    <source>
        <dbReference type="ARBA" id="ARBA00022833"/>
    </source>
</evidence>
<evidence type="ECO:0000256" key="2">
    <source>
        <dbReference type="ARBA" id="ARBA00022771"/>
    </source>
</evidence>
<dbReference type="PANTHER" id="PTHR31973:SF195">
    <property type="entry name" value="MUDR FAMILY TRANSPOSASE"/>
    <property type="match status" value="1"/>
</dbReference>
<reference evidence="7 8" key="1">
    <citation type="journal article" date="2017" name="Nat. Commun.">
        <title>Genome assembly with in vitro proximity ligation data and whole-genome triplication in lettuce.</title>
        <authorList>
            <person name="Reyes-Chin-Wo S."/>
            <person name="Wang Z."/>
            <person name="Yang X."/>
            <person name="Kozik A."/>
            <person name="Arikit S."/>
            <person name="Song C."/>
            <person name="Xia L."/>
            <person name="Froenicke L."/>
            <person name="Lavelle D.O."/>
            <person name="Truco M.J."/>
            <person name="Xia R."/>
            <person name="Zhu S."/>
            <person name="Xu C."/>
            <person name="Xu H."/>
            <person name="Xu X."/>
            <person name="Cox K."/>
            <person name="Korf I."/>
            <person name="Meyers B.C."/>
            <person name="Michelmore R.W."/>
        </authorList>
    </citation>
    <scope>NUCLEOTIDE SEQUENCE [LARGE SCALE GENOMIC DNA]</scope>
    <source>
        <strain evidence="8">cv. Salinas</strain>
        <tissue evidence="7">Seedlings</tissue>
    </source>
</reference>
<dbReference type="SMART" id="SM00575">
    <property type="entry name" value="ZnF_PMZ"/>
    <property type="match status" value="1"/>
</dbReference>
<evidence type="ECO:0000256" key="1">
    <source>
        <dbReference type="ARBA" id="ARBA00022723"/>
    </source>
</evidence>
<feature type="region of interest" description="Disordered" evidence="5">
    <location>
        <begin position="56"/>
        <end position="91"/>
    </location>
</feature>
<dbReference type="PANTHER" id="PTHR31973">
    <property type="entry name" value="POLYPROTEIN, PUTATIVE-RELATED"/>
    <property type="match status" value="1"/>
</dbReference>
<dbReference type="InterPro" id="IPR006564">
    <property type="entry name" value="Znf_PMZ"/>
</dbReference>
<keyword evidence="2 4" id="KW-0863">Zinc-finger</keyword>
<dbReference type="EMBL" id="NBSK02000009">
    <property type="protein sequence ID" value="KAJ0186626.1"/>
    <property type="molecule type" value="Genomic_DNA"/>
</dbReference>
<feature type="domain" description="SWIM-type" evidence="6">
    <location>
        <begin position="214"/>
        <end position="255"/>
    </location>
</feature>
<accession>A0A9R1UGK9</accession>
<evidence type="ECO:0000259" key="6">
    <source>
        <dbReference type="PROSITE" id="PS50966"/>
    </source>
</evidence>
<proteinExistence type="predicted"/>
<sequence>MTRLDHSLVGPRQSSSYSPSLLIGLGESMPCNHSNLLLRSQTREIRVSLNSVDSPSPYPGLAESKRIPRPESRPYSASLSSNSPSPLSKHQKNKTIKYLEIRAVTRLRRALNDDCHTWIDRIGNERWARSCFPVVQYNIMTSNSVKFINALSRDARKLPITLLIDFFRATMQQWWCQFGAESKKDVTEYAGKVIDRRINKSAAFQVYQIYQSKYEVTDQMKNGIVNLESRYCTCVKWKLSGIPCTHAMAVFKELRYQHCSA</sequence>
<keyword evidence="8" id="KW-1185">Reference proteome</keyword>
<dbReference type="Pfam" id="PF04434">
    <property type="entry name" value="SWIM"/>
    <property type="match status" value="1"/>
</dbReference>
<feature type="compositionally biased region" description="Low complexity" evidence="5">
    <location>
        <begin position="73"/>
        <end position="88"/>
    </location>
</feature>
<protein>
    <recommendedName>
        <fullName evidence="6">SWIM-type domain-containing protein</fullName>
    </recommendedName>
</protein>
<feature type="compositionally biased region" description="Basic and acidic residues" evidence="5">
    <location>
        <begin position="63"/>
        <end position="72"/>
    </location>
</feature>
<dbReference type="Proteomes" id="UP000235145">
    <property type="component" value="Unassembled WGS sequence"/>
</dbReference>
<gene>
    <name evidence="7" type="ORF">LSAT_V11C900485050</name>
</gene>